<dbReference type="Gene3D" id="2.120.10.70">
    <property type="entry name" value="Fucose-specific lectin"/>
    <property type="match status" value="1"/>
</dbReference>
<dbReference type="AlphaFoldDB" id="A0A9P8QZA2"/>
<dbReference type="OrthoDB" id="3215839at2759"/>
<protein>
    <recommendedName>
        <fullName evidence="3">Fucose-specific lectin</fullName>
    </recommendedName>
</protein>
<evidence type="ECO:0008006" key="3">
    <source>
        <dbReference type="Google" id="ProtNLM"/>
    </source>
</evidence>
<dbReference type="EMBL" id="JAIWOZ010000001">
    <property type="protein sequence ID" value="KAH6611642.1"/>
    <property type="molecule type" value="Genomic_DNA"/>
</dbReference>
<dbReference type="Proteomes" id="UP000827724">
    <property type="component" value="Unassembled WGS sequence"/>
</dbReference>
<sequence>MLKEAPSVISGFEINKKPMVFSPHTSLAAIDDGATLYIIYKSDDGAIKIIHASNRPLIVPDRLDDSIINPTPNSAISACLSPDKTKIILFYQSLNQISMKIDLYGVTLYKASTASNAEWTHGNNSPEILGD</sequence>
<evidence type="ECO:0000313" key="2">
    <source>
        <dbReference type="Proteomes" id="UP000827724"/>
    </source>
</evidence>
<accession>A0A9P8QZA2</accession>
<reference evidence="1" key="1">
    <citation type="submission" date="2021-08" db="EMBL/GenBank/DDBJ databases">
        <title>Chromosome-Level Trichoderma cornu-damae using Hi-C Data.</title>
        <authorList>
            <person name="Kim C.S."/>
        </authorList>
    </citation>
    <scope>NUCLEOTIDE SEQUENCE</scope>
    <source>
        <strain evidence="1">KA19-0412C</strain>
    </source>
</reference>
<keyword evidence="2" id="KW-1185">Reference proteome</keyword>
<comment type="caution">
    <text evidence="1">The sequence shown here is derived from an EMBL/GenBank/DDBJ whole genome shotgun (WGS) entry which is preliminary data.</text>
</comment>
<evidence type="ECO:0000313" key="1">
    <source>
        <dbReference type="EMBL" id="KAH6611642.1"/>
    </source>
</evidence>
<gene>
    <name evidence="1" type="ORF">Trco_001662</name>
</gene>
<proteinExistence type="predicted"/>
<name>A0A9P8QZA2_9HYPO</name>
<organism evidence="1 2">
    <name type="scientific">Trichoderma cornu-damae</name>
    <dbReference type="NCBI Taxonomy" id="654480"/>
    <lineage>
        <taxon>Eukaryota</taxon>
        <taxon>Fungi</taxon>
        <taxon>Dikarya</taxon>
        <taxon>Ascomycota</taxon>
        <taxon>Pezizomycotina</taxon>
        <taxon>Sordariomycetes</taxon>
        <taxon>Hypocreomycetidae</taxon>
        <taxon>Hypocreales</taxon>
        <taxon>Hypocreaceae</taxon>
        <taxon>Trichoderma</taxon>
    </lineage>
</organism>